<feature type="chain" id="PRO_5044803318" description="DUF4352 domain-containing protein" evidence="2">
    <location>
        <begin position="20"/>
        <end position="184"/>
    </location>
</feature>
<proteinExistence type="predicted"/>
<gene>
    <name evidence="3" type="ORF">PWO00_18805</name>
</gene>
<evidence type="ECO:0008006" key="5">
    <source>
        <dbReference type="Google" id="ProtNLM"/>
    </source>
</evidence>
<reference evidence="3 4" key="1">
    <citation type="submission" date="2023-02" db="EMBL/GenBank/DDBJ databases">
        <title>Complete genome sequence of Priestia aryabhattai G5MAi6, a methanol-tolerant strain isolated from tap water in Hong Kong.</title>
        <authorList>
            <person name="Leung K.M."/>
            <person name="Lai G.K.K."/>
            <person name="Griffin S.D.J."/>
        </authorList>
    </citation>
    <scope>NUCLEOTIDE SEQUENCE [LARGE SCALE GENOMIC DNA]</scope>
    <source>
        <strain evidence="3 4">G5MAi6</strain>
    </source>
</reference>
<accession>A0ABD7WRK6</accession>
<evidence type="ECO:0000313" key="4">
    <source>
        <dbReference type="Proteomes" id="UP001220217"/>
    </source>
</evidence>
<dbReference type="RefSeq" id="WP_182030947.1">
    <property type="nucleotide sequence ID" value="NZ_CP118718.1"/>
</dbReference>
<evidence type="ECO:0000313" key="3">
    <source>
        <dbReference type="EMBL" id="WEA42863.1"/>
    </source>
</evidence>
<evidence type="ECO:0000256" key="1">
    <source>
        <dbReference type="SAM" id="MobiDB-lite"/>
    </source>
</evidence>
<sequence length="184" mass="20872">MKSLIKVTCTAFILTGLLAACSEKTSTPKQETTQHKVEAFSQQKKSKEMSEEERLEKGILLYGEGAKGGYYGSTVENAKYEKADNMGYITARVTINNVREDGKTIDLSEIKYSVKDEKTGKMYKGQSMPIYEDKFKTVPAGYSLTFEVSFMMEQPPKDLNNMYLYMESKIDSFVDTHWKLDNLG</sequence>
<dbReference type="AlphaFoldDB" id="A0ABD7WRK6"/>
<name>A0ABD7WRK6_PRIAR</name>
<evidence type="ECO:0000256" key="2">
    <source>
        <dbReference type="SAM" id="SignalP"/>
    </source>
</evidence>
<dbReference type="PROSITE" id="PS51257">
    <property type="entry name" value="PROKAR_LIPOPROTEIN"/>
    <property type="match status" value="1"/>
</dbReference>
<organism evidence="3 4">
    <name type="scientific">Priestia aryabhattai</name>
    <name type="common">Bacillus aryabhattai</name>
    <dbReference type="NCBI Taxonomy" id="412384"/>
    <lineage>
        <taxon>Bacteria</taxon>
        <taxon>Bacillati</taxon>
        <taxon>Bacillota</taxon>
        <taxon>Bacilli</taxon>
        <taxon>Bacillales</taxon>
        <taxon>Bacillaceae</taxon>
        <taxon>Priestia</taxon>
    </lineage>
</organism>
<feature type="region of interest" description="Disordered" evidence="1">
    <location>
        <begin position="24"/>
        <end position="51"/>
    </location>
</feature>
<protein>
    <recommendedName>
        <fullName evidence="5">DUF4352 domain-containing protein</fullName>
    </recommendedName>
</protein>
<dbReference type="EMBL" id="CP118718">
    <property type="protein sequence ID" value="WEA42863.1"/>
    <property type="molecule type" value="Genomic_DNA"/>
</dbReference>
<keyword evidence="2" id="KW-0732">Signal</keyword>
<dbReference type="Proteomes" id="UP001220217">
    <property type="component" value="Chromosome"/>
</dbReference>
<feature type="signal peptide" evidence="2">
    <location>
        <begin position="1"/>
        <end position="19"/>
    </location>
</feature>